<evidence type="ECO:0000256" key="6">
    <source>
        <dbReference type="ARBA" id="ARBA00022694"/>
    </source>
</evidence>
<dbReference type="Pfam" id="PF02475">
    <property type="entry name" value="TRM5-TYW2_MTfase"/>
    <property type="match status" value="1"/>
</dbReference>
<comment type="function">
    <text evidence="10">Specifically methylates the N1 position of guanosine-37 in various cytoplasmic and mitochondrial tRNAs. Methylation is not dependent on the nature of the nucleoside 5' of the target nucleoside. This is the first step in the biosynthesis of wybutosine (yW), a modified base adjacent to the anticodon of tRNAs and required for accurate decoding.</text>
</comment>
<evidence type="ECO:0000259" key="11">
    <source>
        <dbReference type="PROSITE" id="PS51684"/>
    </source>
</evidence>
<comment type="subcellular location">
    <subcellularLocation>
        <location evidence="10">Mitochondrion matrix</location>
    </subcellularLocation>
    <subcellularLocation>
        <location evidence="10">Nucleus</location>
    </subcellularLocation>
    <subcellularLocation>
        <location evidence="10">Cytoplasm</location>
    </subcellularLocation>
    <text evidence="10">Predominantly in the mitochondria and in the nucleus.</text>
</comment>
<feature type="binding site" evidence="10">
    <location>
        <begin position="415"/>
        <end position="416"/>
    </location>
    <ligand>
        <name>S-adenosyl-L-methionine</name>
        <dbReference type="ChEBI" id="CHEBI:59789"/>
    </ligand>
</feature>
<comment type="caution">
    <text evidence="12">The sequence shown here is derived from an EMBL/GenBank/DDBJ whole genome shotgun (WGS) entry which is preliminary data.</text>
</comment>
<dbReference type="EC" id="2.1.1.228" evidence="10"/>
<feature type="binding site" evidence="10">
    <location>
        <position position="501"/>
    </location>
    <ligand>
        <name>S-adenosyl-L-methionine</name>
        <dbReference type="ChEBI" id="CHEBI:59789"/>
    </ligand>
</feature>
<feature type="domain" description="SAM-dependent methyltransferase TRM5/TYW2-type" evidence="11">
    <location>
        <begin position="285"/>
        <end position="603"/>
    </location>
</feature>
<keyword evidence="5 10" id="KW-0949">S-adenosyl-L-methionine</keyword>
<dbReference type="InterPro" id="IPR056743">
    <property type="entry name" value="TRM5-TYW2-like_MTfase"/>
</dbReference>
<evidence type="ECO:0000256" key="10">
    <source>
        <dbReference type="HAMAP-Rule" id="MF_03152"/>
    </source>
</evidence>
<evidence type="ECO:0000256" key="9">
    <source>
        <dbReference type="ARBA" id="ARBA00047783"/>
    </source>
</evidence>
<dbReference type="InterPro" id="IPR030382">
    <property type="entry name" value="MeTrfase_TRM5/TYW2"/>
</dbReference>
<dbReference type="GO" id="GO:0052906">
    <property type="term" value="F:tRNA (guanine(37)-N1)-methyltransferase activity"/>
    <property type="evidence" value="ECO:0007669"/>
    <property type="project" value="UniProtKB-UniRule"/>
</dbReference>
<dbReference type="FunFam" id="3.30.300.110:FF:000001">
    <property type="entry name" value="tRNA (guanine(37)-N1)-methyltransferase"/>
    <property type="match status" value="1"/>
</dbReference>
<evidence type="ECO:0000313" key="12">
    <source>
        <dbReference type="EMBL" id="KAL3791853.1"/>
    </source>
</evidence>
<proteinExistence type="inferred from homology"/>
<keyword evidence="13" id="KW-1185">Reference proteome</keyword>
<dbReference type="GO" id="GO:0005759">
    <property type="term" value="C:mitochondrial matrix"/>
    <property type="evidence" value="ECO:0007669"/>
    <property type="project" value="UniProtKB-SubCell"/>
</dbReference>
<evidence type="ECO:0000256" key="2">
    <source>
        <dbReference type="ARBA" id="ARBA00022490"/>
    </source>
</evidence>
<keyword evidence="3 10" id="KW-0489">Methyltransferase</keyword>
<keyword evidence="2 10" id="KW-0963">Cytoplasm</keyword>
<dbReference type="GO" id="GO:0070901">
    <property type="term" value="P:mitochondrial tRNA methylation"/>
    <property type="evidence" value="ECO:0007669"/>
    <property type="project" value="UniProtKB-ARBA"/>
</dbReference>
<dbReference type="CDD" id="cd02440">
    <property type="entry name" value="AdoMet_MTases"/>
    <property type="match status" value="1"/>
</dbReference>
<dbReference type="InterPro" id="IPR056744">
    <property type="entry name" value="TRM5/TYW2-like_N"/>
</dbReference>
<keyword evidence="4 10" id="KW-0808">Transferase</keyword>
<feature type="binding site" evidence="10">
    <location>
        <position position="375"/>
    </location>
    <ligand>
        <name>S-adenosyl-L-methionine</name>
        <dbReference type="ChEBI" id="CHEBI:59789"/>
    </ligand>
</feature>
<comment type="similarity">
    <text evidence="1">Belongs to the class I-like SAM-binding methyltransferase superfamily. TRM5/TYW2 family.</text>
</comment>
<evidence type="ECO:0000256" key="7">
    <source>
        <dbReference type="ARBA" id="ARBA00023128"/>
    </source>
</evidence>
<dbReference type="Pfam" id="PF25133">
    <property type="entry name" value="TYW2_N_2"/>
    <property type="match status" value="1"/>
</dbReference>
<organism evidence="12 13">
    <name type="scientific">Stephanodiscus triporus</name>
    <dbReference type="NCBI Taxonomy" id="2934178"/>
    <lineage>
        <taxon>Eukaryota</taxon>
        <taxon>Sar</taxon>
        <taxon>Stramenopiles</taxon>
        <taxon>Ochrophyta</taxon>
        <taxon>Bacillariophyta</taxon>
        <taxon>Coscinodiscophyceae</taxon>
        <taxon>Thalassiosirophycidae</taxon>
        <taxon>Stephanodiscales</taxon>
        <taxon>Stephanodiscaceae</taxon>
        <taxon>Stephanodiscus</taxon>
    </lineage>
</organism>
<dbReference type="PROSITE" id="PS51684">
    <property type="entry name" value="SAM_MT_TRM5_TYW2"/>
    <property type="match status" value="1"/>
</dbReference>
<dbReference type="HAMAP" id="MF_03152">
    <property type="entry name" value="TRM5"/>
    <property type="match status" value="1"/>
</dbReference>
<dbReference type="EMBL" id="JALLAZ020000575">
    <property type="protein sequence ID" value="KAL3791853.1"/>
    <property type="molecule type" value="Genomic_DNA"/>
</dbReference>
<dbReference type="PANTHER" id="PTHR23245">
    <property type="entry name" value="TRNA METHYLTRANSFERASE"/>
    <property type="match status" value="1"/>
</dbReference>
<protein>
    <recommendedName>
        <fullName evidence="10">tRNA (guanine(37)-N1)-methyltransferase</fullName>
        <ecNumber evidence="10">2.1.1.228</ecNumber>
    </recommendedName>
    <alternativeName>
        <fullName evidence="10">M1G-methyltransferase</fullName>
    </alternativeName>
    <alternativeName>
        <fullName evidence="10">tRNA [GM37] methyltransferase</fullName>
    </alternativeName>
    <alternativeName>
        <fullName evidence="10">tRNA methyltransferase 5 homolog</fullName>
    </alternativeName>
</protein>
<sequence>MKSIANVAAATRSHVDMFRRRSNPSSSDLVGLNLISDQLLDRSTAFTCAKIRVNRPTLTFPSTRMMCVLPPIRRLSQLPANSSRPILFVQSDGEDNESKINEENWTSFTNGLHETLELPSISVPEKHVNWLLSDKRSPIKPYLATRMVELEGVHPKIKIVKNCERRQQQLAGDEYVNMQPHRRRKRILLDSHLACAETIGGNENTLSNNANGSTEKTLSELSRQLPGMPVHVIKRLVDDFDATPGDTECIHVLYQHQPISRILSKILPPNEDDDEGTQQSPPSSYEQIGHIAHVNLRKPHVPYGKLIGRVMLDRLQPSIRTVVNKLGEVGGPYRTYAMDLLAGDDDYLVRVVEHGVSLDFDLRKVYWCTRLEGERTHMIRSEFRPNQLIADAFCGVGALCIRAATALGCTVVANDLNPDAVAYCMESAKRNGIHIGENDEGKFRVQCGDAREFIMNLGICVSAAESSVSSTSMEGGEDDDNIDAVVPPVNGNKLPDHLLLNFPLNSPKFLNALRWWPSGGDKIKSPPTRVHVYTFSRGDDERTASVVAVDMVADGLLPEGGYVKPSKFRGGYLNELGCNVQAREIRDAAPGKSVICVSFSVTRLLLRRMQGDYGLV</sequence>
<dbReference type="PANTHER" id="PTHR23245:SF43">
    <property type="entry name" value="TRNA (GUANINE(37)-N1)-METHYLTRANSFERASE 2"/>
    <property type="match status" value="1"/>
</dbReference>
<reference evidence="12 13" key="1">
    <citation type="submission" date="2024-10" db="EMBL/GenBank/DDBJ databases">
        <title>Updated reference genomes for cyclostephanoid diatoms.</title>
        <authorList>
            <person name="Roberts W.R."/>
            <person name="Alverson A.J."/>
        </authorList>
    </citation>
    <scope>NUCLEOTIDE SEQUENCE [LARGE SCALE GENOMIC DNA]</scope>
    <source>
        <strain evidence="12 13">AJA276-08</strain>
    </source>
</reference>
<evidence type="ECO:0000256" key="5">
    <source>
        <dbReference type="ARBA" id="ARBA00022691"/>
    </source>
</evidence>
<evidence type="ECO:0000256" key="1">
    <source>
        <dbReference type="ARBA" id="ARBA00009775"/>
    </source>
</evidence>
<name>A0ABD3PVD1_9STRA</name>
<comment type="subunit">
    <text evidence="10">Monomer.</text>
</comment>
<evidence type="ECO:0000256" key="3">
    <source>
        <dbReference type="ARBA" id="ARBA00022603"/>
    </source>
</evidence>
<dbReference type="Gene3D" id="3.30.300.110">
    <property type="entry name" value="Met-10+ protein-like domains"/>
    <property type="match status" value="1"/>
</dbReference>
<evidence type="ECO:0000256" key="8">
    <source>
        <dbReference type="ARBA" id="ARBA00023242"/>
    </source>
</evidence>
<dbReference type="AlphaFoldDB" id="A0ABD3PVD1"/>
<feature type="binding site" evidence="10">
    <location>
        <begin position="449"/>
        <end position="450"/>
    </location>
    <ligand>
        <name>S-adenosyl-L-methionine</name>
        <dbReference type="ChEBI" id="CHEBI:59789"/>
    </ligand>
</feature>
<comment type="catalytic activity">
    <reaction evidence="9 10">
        <text>guanosine(37) in tRNA + S-adenosyl-L-methionine = N(1)-methylguanosine(37) in tRNA + S-adenosyl-L-homocysteine + H(+)</text>
        <dbReference type="Rhea" id="RHEA:36899"/>
        <dbReference type="Rhea" id="RHEA-COMP:10145"/>
        <dbReference type="Rhea" id="RHEA-COMP:10147"/>
        <dbReference type="ChEBI" id="CHEBI:15378"/>
        <dbReference type="ChEBI" id="CHEBI:57856"/>
        <dbReference type="ChEBI" id="CHEBI:59789"/>
        <dbReference type="ChEBI" id="CHEBI:73542"/>
        <dbReference type="ChEBI" id="CHEBI:74269"/>
        <dbReference type="EC" id="2.1.1.228"/>
    </reaction>
</comment>
<dbReference type="Proteomes" id="UP001530315">
    <property type="component" value="Unassembled WGS sequence"/>
</dbReference>
<evidence type="ECO:0000313" key="13">
    <source>
        <dbReference type="Proteomes" id="UP001530315"/>
    </source>
</evidence>
<dbReference type="InterPro" id="IPR025792">
    <property type="entry name" value="tRNA_Gua_MeTrfase_euk"/>
</dbReference>
<evidence type="ECO:0000256" key="4">
    <source>
        <dbReference type="ARBA" id="ARBA00022679"/>
    </source>
</evidence>
<dbReference type="Gene3D" id="3.40.50.150">
    <property type="entry name" value="Vaccinia Virus protein VP39"/>
    <property type="match status" value="1"/>
</dbReference>
<dbReference type="InterPro" id="IPR029063">
    <property type="entry name" value="SAM-dependent_MTases_sf"/>
</dbReference>
<accession>A0ABD3PVD1</accession>
<keyword evidence="8 10" id="KW-0539">Nucleus</keyword>
<dbReference type="GO" id="GO:0005634">
    <property type="term" value="C:nucleus"/>
    <property type="evidence" value="ECO:0007669"/>
    <property type="project" value="UniProtKB-SubCell"/>
</dbReference>
<keyword evidence="6 10" id="KW-0819">tRNA processing</keyword>
<dbReference type="SUPFAM" id="SSF53335">
    <property type="entry name" value="S-adenosyl-L-methionine-dependent methyltransferases"/>
    <property type="match status" value="1"/>
</dbReference>
<gene>
    <name evidence="12" type="ORF">ACHAW5_002904</name>
</gene>
<comment type="similarity">
    <text evidence="10">Belongs to the TRM5 / TYW2 family.</text>
</comment>
<keyword evidence="7 10" id="KW-0496">Mitochondrion</keyword>